<dbReference type="STRING" id="1123069.ruthe_01476"/>
<dbReference type="InterPro" id="IPR051321">
    <property type="entry name" value="PHA/PHB_synthase"/>
</dbReference>
<comment type="caution">
    <text evidence="8">The sequence shown here is derived from an EMBL/GenBank/DDBJ whole genome shotgun (WGS) entry which is preliminary data.</text>
</comment>
<reference evidence="8 9" key="1">
    <citation type="journal article" date="2013" name="Stand. Genomic Sci.">
        <title>Genome sequence of the reddish-pigmented Rubellimicrobium thermophilum type strain (DSM 16684(T)), a member of the Roseobacter clade.</title>
        <authorList>
            <person name="Fiebig A."/>
            <person name="Riedel T."/>
            <person name="Gronow S."/>
            <person name="Petersen J."/>
            <person name="Klenk H.P."/>
            <person name="Goker M."/>
        </authorList>
    </citation>
    <scope>NUCLEOTIDE SEQUENCE [LARGE SCALE GENOMIC DNA]</scope>
    <source>
        <strain evidence="8 9">DSM 16684</strain>
    </source>
</reference>
<keyword evidence="2" id="KW-0963">Cytoplasm</keyword>
<dbReference type="Pfam" id="PF00561">
    <property type="entry name" value="Abhydrolase_1"/>
    <property type="match status" value="1"/>
</dbReference>
<dbReference type="EMBL" id="AOLV01000010">
    <property type="protein sequence ID" value="EPX86658.1"/>
    <property type="molecule type" value="Genomic_DNA"/>
</dbReference>
<keyword evidence="9" id="KW-1185">Reference proteome</keyword>
<dbReference type="RefSeq" id="WP_021097566.1">
    <property type="nucleotide sequence ID" value="NZ_KE557320.1"/>
</dbReference>
<dbReference type="InterPro" id="IPR010941">
    <property type="entry name" value="PhaC_N"/>
</dbReference>
<dbReference type="OrthoDB" id="7208816at2"/>
<dbReference type="InterPro" id="IPR029058">
    <property type="entry name" value="AB_hydrolase_fold"/>
</dbReference>
<feature type="domain" description="AB hydrolase-1" evidence="6">
    <location>
        <begin position="284"/>
        <end position="528"/>
    </location>
</feature>
<evidence type="ECO:0000256" key="2">
    <source>
        <dbReference type="ARBA" id="ARBA00022490"/>
    </source>
</evidence>
<dbReference type="InterPro" id="IPR000073">
    <property type="entry name" value="AB_hydrolase_1"/>
</dbReference>
<evidence type="ECO:0000259" key="7">
    <source>
        <dbReference type="Pfam" id="PF07167"/>
    </source>
</evidence>
<organism evidence="8 9">
    <name type="scientific">Rubellimicrobium thermophilum DSM 16684</name>
    <dbReference type="NCBI Taxonomy" id="1123069"/>
    <lineage>
        <taxon>Bacteria</taxon>
        <taxon>Pseudomonadati</taxon>
        <taxon>Pseudomonadota</taxon>
        <taxon>Alphaproteobacteria</taxon>
        <taxon>Rhodobacterales</taxon>
        <taxon>Roseobacteraceae</taxon>
        <taxon>Rubellimicrobium</taxon>
    </lineage>
</organism>
<evidence type="ECO:0000313" key="8">
    <source>
        <dbReference type="EMBL" id="EPX86658.1"/>
    </source>
</evidence>
<dbReference type="GO" id="GO:0005737">
    <property type="term" value="C:cytoplasm"/>
    <property type="evidence" value="ECO:0007669"/>
    <property type="project" value="UniProtKB-SubCell"/>
</dbReference>
<evidence type="ECO:0000313" key="9">
    <source>
        <dbReference type="Proteomes" id="UP000015346"/>
    </source>
</evidence>
<keyword evidence="4 8" id="KW-0012">Acyltransferase</keyword>
<dbReference type="Gene3D" id="3.40.50.1820">
    <property type="entry name" value="alpha/beta hydrolase"/>
    <property type="match status" value="1"/>
</dbReference>
<gene>
    <name evidence="8" type="ORF">ruthe_01476</name>
</gene>
<sequence length="636" mass="70626">MATEAGKDGAGTGQAGRNPEIWERNLRRIEELAARLVAVMARRRHVPPELQGPSPELYLKAASAWMAEAMANPARLIEHQAAYWSETLRHFAEAQRTALTGEKPDPPAAPADRRFSNPLWDSHPWFSFVRNQYLTNSEAVRRAVESIEGLSAREKQRLEYFSRQIMDMLAPTNFLATNPDALQRAIETDGQSLVDGLENLVRDLEANDGELIVRLADDSAFRVGENLATTPGQVVFRNRLFELIQYAPATRQVHEIPLLIFPPWINKFYILDLRPGNSLIRWIVEQGFTLFVVSWVNPDPSLRDVTLSDYVEEGYLTAIRTARKICRTKTVNAVGYCIAGTTLALTLALLARRRKAPVGCATFLTTLTDFSDRGEMGVFLEDDFVDGIERECQAKGVLESFYMARTFSFLRSNDLIYQPAIRSYMMGQTPPAFDLLYWNGDGTNLPAAMAIEYLRGLCQQDRFARGGFPLCGETVHLSDIRLPLCAVACESDHIAAWKSSYRGIRQMGSKDRTFILSGSGHIAGIVNPPSKGKYGYWSNPDWPSDPDDWLAGAEKHPGTWWPVWGEWLAARSGRKVRAREPGDADHPPLGPAPGTYVLRPAPLPEGLRRGGGGTGTAFFSCDAASFPLSCCTAASI</sequence>
<dbReference type="Proteomes" id="UP000015346">
    <property type="component" value="Unassembled WGS sequence"/>
</dbReference>
<name>S9R3V0_9RHOB</name>
<dbReference type="HOGENOM" id="CLU_017387_1_0_5"/>
<feature type="region of interest" description="Disordered" evidence="5">
    <location>
        <begin position="577"/>
        <end position="596"/>
    </location>
</feature>
<comment type="subcellular location">
    <subcellularLocation>
        <location evidence="1">Cytoplasm</location>
    </subcellularLocation>
</comment>
<feature type="domain" description="Poly-beta-hydroxybutyrate polymerase N-terminal" evidence="7">
    <location>
        <begin position="112"/>
        <end position="283"/>
    </location>
</feature>
<dbReference type="EC" id="2.3.1.-" evidence="8"/>
<evidence type="ECO:0000256" key="5">
    <source>
        <dbReference type="SAM" id="MobiDB-lite"/>
    </source>
</evidence>
<evidence type="ECO:0000256" key="4">
    <source>
        <dbReference type="ARBA" id="ARBA00023315"/>
    </source>
</evidence>
<dbReference type="GO" id="GO:0016746">
    <property type="term" value="F:acyltransferase activity"/>
    <property type="evidence" value="ECO:0007669"/>
    <property type="project" value="UniProtKB-KW"/>
</dbReference>
<dbReference type="PANTHER" id="PTHR36837:SF5">
    <property type="entry name" value="POLY-3-HYDROXYBUTYRATE SYNTHASE"/>
    <property type="match status" value="1"/>
</dbReference>
<accession>S9R3V0</accession>
<evidence type="ECO:0000259" key="6">
    <source>
        <dbReference type="Pfam" id="PF00561"/>
    </source>
</evidence>
<dbReference type="Pfam" id="PF07167">
    <property type="entry name" value="PhaC_N"/>
    <property type="match status" value="1"/>
</dbReference>
<dbReference type="NCBIfam" id="TIGR01838">
    <property type="entry name" value="PHA_synth_I"/>
    <property type="match status" value="1"/>
</dbReference>
<dbReference type="AlphaFoldDB" id="S9R3V0"/>
<keyword evidence="3 8" id="KW-0808">Transferase</keyword>
<dbReference type="GO" id="GO:0042619">
    <property type="term" value="P:poly-hydroxybutyrate biosynthetic process"/>
    <property type="evidence" value="ECO:0007669"/>
    <property type="project" value="InterPro"/>
</dbReference>
<evidence type="ECO:0000256" key="3">
    <source>
        <dbReference type="ARBA" id="ARBA00022679"/>
    </source>
</evidence>
<dbReference type="SUPFAM" id="SSF53474">
    <property type="entry name" value="alpha/beta-Hydrolases"/>
    <property type="match status" value="1"/>
</dbReference>
<proteinExistence type="predicted"/>
<evidence type="ECO:0000256" key="1">
    <source>
        <dbReference type="ARBA" id="ARBA00004496"/>
    </source>
</evidence>
<dbReference type="InterPro" id="IPR010963">
    <property type="entry name" value="PHA_synth_I"/>
</dbReference>
<protein>
    <submittedName>
        <fullName evidence="8">Poly(R)-hydroxyalkanoic acid synthase, class I</fullName>
        <ecNumber evidence="8">2.3.1.-</ecNumber>
    </submittedName>
</protein>
<dbReference type="PATRIC" id="fig|1123069.3.peg.1444"/>
<dbReference type="PANTHER" id="PTHR36837">
    <property type="entry name" value="POLY(3-HYDROXYALKANOATE) POLYMERASE SUBUNIT PHAC"/>
    <property type="match status" value="1"/>
</dbReference>